<dbReference type="OrthoDB" id="504708at2759"/>
<feature type="non-terminal residue" evidence="1">
    <location>
        <position position="182"/>
    </location>
</feature>
<evidence type="ECO:0000313" key="1">
    <source>
        <dbReference type="EMBL" id="EFX61415.1"/>
    </source>
</evidence>
<protein>
    <submittedName>
        <fullName evidence="1">Uncharacterized protein</fullName>
    </submittedName>
</protein>
<name>E9I3L5_DAPPU</name>
<accession>E9I3L5</accession>
<dbReference type="InParanoid" id="E9I3L5"/>
<dbReference type="PANTHER" id="PTHR45985">
    <property type="match status" value="1"/>
</dbReference>
<proteinExistence type="predicted"/>
<dbReference type="PANTHER" id="PTHR45985:SF8">
    <property type="entry name" value="CHITIN DEACETYLASE-LIKE 9, ISOFORM A"/>
    <property type="match status" value="1"/>
</dbReference>
<dbReference type="AlphaFoldDB" id="E9I3L5"/>
<evidence type="ECO:0000313" key="2">
    <source>
        <dbReference type="Proteomes" id="UP000000305"/>
    </source>
</evidence>
<dbReference type="Proteomes" id="UP000000305">
    <property type="component" value="Unassembled WGS sequence"/>
</dbReference>
<dbReference type="Gene3D" id="3.20.20.370">
    <property type="entry name" value="Glycoside hydrolase/deacetylase"/>
    <property type="match status" value="1"/>
</dbReference>
<sequence>HELRRAGLQMHVHVFTRRFNEGANPWNNELNLISAQLVFLAFDGAITTTNYNNYTFLLNNRVNSNGCPIGMTFFVYHEYNDYTLTHTTQLHRQIGLTSQSPSGLMKLGARAPFLQSSGDDTFTAMKNLGMFYDCSFPETSVNRTNPPIWPYTMDQGFQHECTIPPCPKDKYPGIWTVPMVKK</sequence>
<organism evidence="1 2">
    <name type="scientific">Daphnia pulex</name>
    <name type="common">Water flea</name>
    <dbReference type="NCBI Taxonomy" id="6669"/>
    <lineage>
        <taxon>Eukaryota</taxon>
        <taxon>Metazoa</taxon>
        <taxon>Ecdysozoa</taxon>
        <taxon>Arthropoda</taxon>
        <taxon>Crustacea</taxon>
        <taxon>Branchiopoda</taxon>
        <taxon>Diplostraca</taxon>
        <taxon>Cladocera</taxon>
        <taxon>Anomopoda</taxon>
        <taxon>Daphniidae</taxon>
        <taxon>Daphnia</taxon>
    </lineage>
</organism>
<keyword evidence="2" id="KW-1185">Reference proteome</keyword>
<dbReference type="PhylomeDB" id="E9I3L5"/>
<dbReference type="InterPro" id="IPR052740">
    <property type="entry name" value="CE4"/>
</dbReference>
<dbReference type="EMBL" id="GL734625">
    <property type="protein sequence ID" value="EFX61415.1"/>
    <property type="molecule type" value="Genomic_DNA"/>
</dbReference>
<reference evidence="1 2" key="1">
    <citation type="journal article" date="2011" name="Science">
        <title>The ecoresponsive genome of Daphnia pulex.</title>
        <authorList>
            <person name="Colbourne J.K."/>
            <person name="Pfrender M.E."/>
            <person name="Gilbert D."/>
            <person name="Thomas W.K."/>
            <person name="Tucker A."/>
            <person name="Oakley T.H."/>
            <person name="Tokishita S."/>
            <person name="Aerts A."/>
            <person name="Arnold G.J."/>
            <person name="Basu M.K."/>
            <person name="Bauer D.J."/>
            <person name="Caceres C.E."/>
            <person name="Carmel L."/>
            <person name="Casola C."/>
            <person name="Choi J.H."/>
            <person name="Detter J.C."/>
            <person name="Dong Q."/>
            <person name="Dusheyko S."/>
            <person name="Eads B.D."/>
            <person name="Frohlich T."/>
            <person name="Geiler-Samerotte K.A."/>
            <person name="Gerlach D."/>
            <person name="Hatcher P."/>
            <person name="Jogdeo S."/>
            <person name="Krijgsveld J."/>
            <person name="Kriventseva E.V."/>
            <person name="Kultz D."/>
            <person name="Laforsch C."/>
            <person name="Lindquist E."/>
            <person name="Lopez J."/>
            <person name="Manak J.R."/>
            <person name="Muller J."/>
            <person name="Pangilinan J."/>
            <person name="Patwardhan R.P."/>
            <person name="Pitluck S."/>
            <person name="Pritham E.J."/>
            <person name="Rechtsteiner A."/>
            <person name="Rho M."/>
            <person name="Rogozin I.B."/>
            <person name="Sakarya O."/>
            <person name="Salamov A."/>
            <person name="Schaack S."/>
            <person name="Shapiro H."/>
            <person name="Shiga Y."/>
            <person name="Skalitzky C."/>
            <person name="Smith Z."/>
            <person name="Souvorov A."/>
            <person name="Sung W."/>
            <person name="Tang Z."/>
            <person name="Tsuchiya D."/>
            <person name="Tu H."/>
            <person name="Vos H."/>
            <person name="Wang M."/>
            <person name="Wolf Y.I."/>
            <person name="Yamagata H."/>
            <person name="Yamada T."/>
            <person name="Ye Y."/>
            <person name="Shaw J.R."/>
            <person name="Andrews J."/>
            <person name="Crease T.J."/>
            <person name="Tang H."/>
            <person name="Lucas S.M."/>
            <person name="Robertson H.M."/>
            <person name="Bork P."/>
            <person name="Koonin E.V."/>
            <person name="Zdobnov E.M."/>
            <person name="Grigoriev I.V."/>
            <person name="Lynch M."/>
            <person name="Boore J.L."/>
        </authorList>
    </citation>
    <scope>NUCLEOTIDE SEQUENCE [LARGE SCALE GENOMIC DNA]</scope>
</reference>
<dbReference type="KEGG" id="dpx:DAPPUDRAFT_273584"/>
<gene>
    <name evidence="1" type="ORF">DAPPUDRAFT_273584</name>
</gene>
<dbReference type="HOGENOM" id="CLU_103203_0_0_1"/>